<dbReference type="PANTHER" id="PTHR30329">
    <property type="entry name" value="STATOR ELEMENT OF FLAGELLAR MOTOR COMPLEX"/>
    <property type="match status" value="1"/>
</dbReference>
<evidence type="ECO:0000313" key="5">
    <source>
        <dbReference type="Proteomes" id="UP000477083"/>
    </source>
</evidence>
<dbReference type="OrthoDB" id="9782229at2"/>
<dbReference type="InterPro" id="IPR036737">
    <property type="entry name" value="OmpA-like_sf"/>
</dbReference>
<feature type="domain" description="OmpA-like" evidence="3">
    <location>
        <begin position="68"/>
        <end position="178"/>
    </location>
</feature>
<dbReference type="SUPFAM" id="SSF103088">
    <property type="entry name" value="OmpA-like"/>
    <property type="match status" value="1"/>
</dbReference>
<sequence>MLRAAAIAVIGLAMATGPLVAQEVVIGERFAPTIWVDPDGCEHWVMDDGWEGYMDARIDKRGLPVCNRGEACGVMPADQLFATGSATISAGGRQQLESFFSTTRATGYVIAGHTDSRGSDAYNMNLSQRRAQSVAVVANSVGARVVDISWYGERQPKASNATAAGMQQNRRVEIFCIR</sequence>
<accession>A0A6L8VIL0</accession>
<dbReference type="Gene3D" id="3.30.1330.60">
    <property type="entry name" value="OmpA-like domain"/>
    <property type="match status" value="1"/>
</dbReference>
<dbReference type="PANTHER" id="PTHR30329:SF21">
    <property type="entry name" value="LIPOPROTEIN YIAD-RELATED"/>
    <property type="match status" value="1"/>
</dbReference>
<dbReference type="Pfam" id="PF00691">
    <property type="entry name" value="OmpA"/>
    <property type="match status" value="1"/>
</dbReference>
<feature type="chain" id="PRO_5026797094" evidence="2">
    <location>
        <begin position="22"/>
        <end position="178"/>
    </location>
</feature>
<gene>
    <name evidence="4" type="ORF">GS660_14120</name>
</gene>
<reference evidence="4 5" key="1">
    <citation type="submission" date="2020-01" db="EMBL/GenBank/DDBJ databases">
        <title>Frigidibacter albus SP32T (=CGMCC 1.13995T).</title>
        <authorList>
            <person name="Liao X."/>
        </authorList>
    </citation>
    <scope>NUCLEOTIDE SEQUENCE [LARGE SCALE GENOMIC DNA]</scope>
    <source>
        <strain evidence="4 5">SP32</strain>
    </source>
</reference>
<organism evidence="4 5">
    <name type="scientific">Frigidibacter albus</name>
    <dbReference type="NCBI Taxonomy" id="1465486"/>
    <lineage>
        <taxon>Bacteria</taxon>
        <taxon>Pseudomonadati</taxon>
        <taxon>Pseudomonadota</taxon>
        <taxon>Alphaproteobacteria</taxon>
        <taxon>Rhodobacterales</taxon>
        <taxon>Paracoccaceae</taxon>
        <taxon>Frigidibacter</taxon>
    </lineage>
</organism>
<dbReference type="GO" id="GO:0016020">
    <property type="term" value="C:membrane"/>
    <property type="evidence" value="ECO:0007669"/>
    <property type="project" value="UniProtKB-UniRule"/>
</dbReference>
<dbReference type="Proteomes" id="UP000477083">
    <property type="component" value="Unassembled WGS sequence"/>
</dbReference>
<keyword evidence="2" id="KW-0732">Signal</keyword>
<evidence type="ECO:0000256" key="1">
    <source>
        <dbReference type="PROSITE-ProRule" id="PRU00473"/>
    </source>
</evidence>
<keyword evidence="1" id="KW-0472">Membrane</keyword>
<comment type="caution">
    <text evidence="4">The sequence shown here is derived from an EMBL/GenBank/DDBJ whole genome shotgun (WGS) entry which is preliminary data.</text>
</comment>
<dbReference type="AlphaFoldDB" id="A0A6L8VIL0"/>
<dbReference type="RefSeq" id="WP_161347623.1">
    <property type="nucleotide sequence ID" value="NZ_BMGW01000009.1"/>
</dbReference>
<name>A0A6L8VIL0_9RHOB</name>
<proteinExistence type="predicted"/>
<evidence type="ECO:0000256" key="2">
    <source>
        <dbReference type="SAM" id="SignalP"/>
    </source>
</evidence>
<dbReference type="InterPro" id="IPR050330">
    <property type="entry name" value="Bact_OuterMem_StrucFunc"/>
</dbReference>
<keyword evidence="5" id="KW-1185">Reference proteome</keyword>
<dbReference type="InterPro" id="IPR006665">
    <property type="entry name" value="OmpA-like"/>
</dbReference>
<protein>
    <submittedName>
        <fullName evidence="4">OmpA family protein</fullName>
    </submittedName>
</protein>
<dbReference type="EMBL" id="WWNR01000009">
    <property type="protein sequence ID" value="MZQ90227.1"/>
    <property type="molecule type" value="Genomic_DNA"/>
</dbReference>
<feature type="signal peptide" evidence="2">
    <location>
        <begin position="1"/>
        <end position="21"/>
    </location>
</feature>
<dbReference type="PROSITE" id="PS51123">
    <property type="entry name" value="OMPA_2"/>
    <property type="match status" value="1"/>
</dbReference>
<evidence type="ECO:0000259" key="3">
    <source>
        <dbReference type="PROSITE" id="PS51123"/>
    </source>
</evidence>
<dbReference type="CDD" id="cd07185">
    <property type="entry name" value="OmpA_C-like"/>
    <property type="match status" value="1"/>
</dbReference>
<evidence type="ECO:0000313" key="4">
    <source>
        <dbReference type="EMBL" id="MZQ90227.1"/>
    </source>
</evidence>